<dbReference type="EMBL" id="CAJVCH010223521">
    <property type="protein sequence ID" value="CAG7732039.1"/>
    <property type="molecule type" value="Genomic_DNA"/>
</dbReference>
<proteinExistence type="predicted"/>
<evidence type="ECO:0000313" key="1">
    <source>
        <dbReference type="EMBL" id="CAG7732039.1"/>
    </source>
</evidence>
<dbReference type="AlphaFoldDB" id="A0A8J2KAE5"/>
<sequence length="74" mass="8720">MSGSSIYYGTMDVTWPKWIFGRPWEPEDDNRTFYNPCLSDKPGTHWNEKIVEINADRLSQNKKSKMMSKCFLPD</sequence>
<comment type="caution">
    <text evidence="1">The sequence shown here is derived from an EMBL/GenBank/DDBJ whole genome shotgun (WGS) entry which is preliminary data.</text>
</comment>
<organism evidence="1 2">
    <name type="scientific">Allacma fusca</name>
    <dbReference type="NCBI Taxonomy" id="39272"/>
    <lineage>
        <taxon>Eukaryota</taxon>
        <taxon>Metazoa</taxon>
        <taxon>Ecdysozoa</taxon>
        <taxon>Arthropoda</taxon>
        <taxon>Hexapoda</taxon>
        <taxon>Collembola</taxon>
        <taxon>Symphypleona</taxon>
        <taxon>Sminthuridae</taxon>
        <taxon>Allacma</taxon>
    </lineage>
</organism>
<keyword evidence="2" id="KW-1185">Reference proteome</keyword>
<gene>
    <name evidence="1" type="ORF">AFUS01_LOCUS20579</name>
</gene>
<protein>
    <submittedName>
        <fullName evidence="1">Uncharacterized protein</fullName>
    </submittedName>
</protein>
<accession>A0A8J2KAE5</accession>
<name>A0A8J2KAE5_9HEXA</name>
<dbReference type="Proteomes" id="UP000708208">
    <property type="component" value="Unassembled WGS sequence"/>
</dbReference>
<evidence type="ECO:0000313" key="2">
    <source>
        <dbReference type="Proteomes" id="UP000708208"/>
    </source>
</evidence>
<reference evidence="1" key="1">
    <citation type="submission" date="2021-06" db="EMBL/GenBank/DDBJ databases">
        <authorList>
            <person name="Hodson N. C."/>
            <person name="Mongue J. A."/>
            <person name="Jaron S. K."/>
        </authorList>
    </citation>
    <scope>NUCLEOTIDE SEQUENCE</scope>
</reference>